<feature type="domain" description="SWIM-type" evidence="2">
    <location>
        <begin position="134"/>
        <end position="167"/>
    </location>
</feature>
<evidence type="ECO:0000313" key="3">
    <source>
        <dbReference type="EMBL" id="KAJ8096467.1"/>
    </source>
</evidence>
<dbReference type="GO" id="GO:0008270">
    <property type="term" value="F:zinc ion binding"/>
    <property type="evidence" value="ECO:0007669"/>
    <property type="project" value="UniProtKB-KW"/>
</dbReference>
<evidence type="ECO:0000256" key="1">
    <source>
        <dbReference type="PROSITE-ProRule" id="PRU00325"/>
    </source>
</evidence>
<dbReference type="PROSITE" id="PS50966">
    <property type="entry name" value="ZF_SWIM"/>
    <property type="match status" value="1"/>
</dbReference>
<gene>
    <name evidence="3" type="ORF">POJ06DRAFT_264110</name>
</gene>
<keyword evidence="4" id="KW-1185">Reference proteome</keyword>
<dbReference type="Proteomes" id="UP001217417">
    <property type="component" value="Unassembled WGS sequence"/>
</dbReference>
<keyword evidence="1" id="KW-0479">Metal-binding</keyword>
<proteinExistence type="predicted"/>
<dbReference type="GeneID" id="80884142"/>
<dbReference type="InterPro" id="IPR007527">
    <property type="entry name" value="Znf_SWIM"/>
</dbReference>
<keyword evidence="1" id="KW-0863">Zinc-finger</keyword>
<keyword evidence="1" id="KW-0862">Zinc</keyword>
<sequence>MLEYCKKIDQPKLFRYFWCNWYRPSMGNVGSRWEIASLCGRPGSSTIPISRTTMRLESHWRILKKDYTSHLVRPRLDSLCYILCTGVVKSRLHLYFQVDGGRKKPSLYEDFVHLWRKCADLIDDSVISQRDLVYHADKVLGVCSCPSFIFNSRYMCKHLLSFYSSPHPDRNGKYIVRPPPAFGRELFQERLPLILFSGSDTGMTSSSGKGSVHSSPELINSVVDGPGVTSSSYITESDDASSRELPEIINWATGDASRSNPRMQRDVCSFVRNQEGFIARYKRPYEEAMGRTRSADGQTMREAARSYYFMRPRNQSQRSI</sequence>
<dbReference type="EMBL" id="JARPMG010000016">
    <property type="protein sequence ID" value="KAJ8096467.1"/>
    <property type="molecule type" value="Genomic_DNA"/>
</dbReference>
<dbReference type="AlphaFoldDB" id="A0AAD7QM81"/>
<protein>
    <recommendedName>
        <fullName evidence="2">SWIM-type domain-containing protein</fullName>
    </recommendedName>
</protein>
<evidence type="ECO:0000259" key="2">
    <source>
        <dbReference type="PROSITE" id="PS50966"/>
    </source>
</evidence>
<comment type="caution">
    <text evidence="3">The sequence shown here is derived from an EMBL/GenBank/DDBJ whole genome shotgun (WGS) entry which is preliminary data.</text>
</comment>
<accession>A0AAD7QM81</accession>
<dbReference type="RefSeq" id="XP_056039917.1">
    <property type="nucleotide sequence ID" value="XM_056188976.1"/>
</dbReference>
<organism evidence="3 4">
    <name type="scientific">Lipomyces tetrasporus</name>
    <dbReference type="NCBI Taxonomy" id="54092"/>
    <lineage>
        <taxon>Eukaryota</taxon>
        <taxon>Fungi</taxon>
        <taxon>Dikarya</taxon>
        <taxon>Ascomycota</taxon>
        <taxon>Saccharomycotina</taxon>
        <taxon>Lipomycetes</taxon>
        <taxon>Lipomycetales</taxon>
        <taxon>Lipomycetaceae</taxon>
        <taxon>Lipomyces</taxon>
    </lineage>
</organism>
<name>A0AAD7QM81_9ASCO</name>
<reference evidence="3" key="1">
    <citation type="submission" date="2023-03" db="EMBL/GenBank/DDBJ databases">
        <title>Near-Complete genome sequence of Lipomyces tetrasporous NRRL Y-64009, an oleaginous yeast capable of growing on lignocellulosic hydrolysates.</title>
        <authorList>
            <consortium name="Lawrence Berkeley National Laboratory"/>
            <person name="Jagtap S.S."/>
            <person name="Liu J.-J."/>
            <person name="Walukiewicz H.E."/>
            <person name="Pangilinan J."/>
            <person name="Lipzen A."/>
            <person name="Ahrendt S."/>
            <person name="Koriabine M."/>
            <person name="Cobaugh K."/>
            <person name="Salamov A."/>
            <person name="Yoshinaga Y."/>
            <person name="Ng V."/>
            <person name="Daum C."/>
            <person name="Grigoriev I.V."/>
            <person name="Slininger P.J."/>
            <person name="Dien B.S."/>
            <person name="Jin Y.-S."/>
            <person name="Rao C.V."/>
        </authorList>
    </citation>
    <scope>NUCLEOTIDE SEQUENCE</scope>
    <source>
        <strain evidence="3">NRRL Y-64009</strain>
    </source>
</reference>
<evidence type="ECO:0000313" key="4">
    <source>
        <dbReference type="Proteomes" id="UP001217417"/>
    </source>
</evidence>